<dbReference type="Gene3D" id="3.40.190.170">
    <property type="entry name" value="Bacterial extracellular solute-binding protein, family 7"/>
    <property type="match status" value="1"/>
</dbReference>
<dbReference type="CDD" id="cd13665">
    <property type="entry name" value="PBP2_TRAP_Dctp3_4"/>
    <property type="match status" value="1"/>
</dbReference>
<dbReference type="SUPFAM" id="SSF53850">
    <property type="entry name" value="Periplasmic binding protein-like II"/>
    <property type="match status" value="1"/>
</dbReference>
<organism evidence="2 3">
    <name type="scientific">Candidatus Muproteobacteria bacterium RBG_16_60_9</name>
    <dbReference type="NCBI Taxonomy" id="1817755"/>
    <lineage>
        <taxon>Bacteria</taxon>
        <taxon>Pseudomonadati</taxon>
        <taxon>Pseudomonadota</taxon>
        <taxon>Candidatus Muproteobacteria</taxon>
    </lineage>
</organism>
<comment type="caution">
    <text evidence="2">The sequence shown here is derived from an EMBL/GenBank/DDBJ whole genome shotgun (WGS) entry which is preliminary data.</text>
</comment>
<evidence type="ECO:0000313" key="2">
    <source>
        <dbReference type="EMBL" id="OGI69601.1"/>
    </source>
</evidence>
<accession>A0A1F6VIV2</accession>
<dbReference type="NCBIfam" id="NF037995">
    <property type="entry name" value="TRAP_S1"/>
    <property type="match status" value="1"/>
</dbReference>
<dbReference type="GO" id="GO:0055085">
    <property type="term" value="P:transmembrane transport"/>
    <property type="evidence" value="ECO:0007669"/>
    <property type="project" value="InterPro"/>
</dbReference>
<gene>
    <name evidence="2" type="ORF">A2W18_02980</name>
</gene>
<dbReference type="PANTHER" id="PTHR33376">
    <property type="match status" value="1"/>
</dbReference>
<dbReference type="InterPro" id="IPR018389">
    <property type="entry name" value="DctP_fam"/>
</dbReference>
<evidence type="ECO:0000313" key="3">
    <source>
        <dbReference type="Proteomes" id="UP000179076"/>
    </source>
</evidence>
<dbReference type="InterPro" id="IPR038404">
    <property type="entry name" value="TRAP_DctP_sf"/>
</dbReference>
<dbReference type="AlphaFoldDB" id="A0A1F6VIV2"/>
<dbReference type="Pfam" id="PF03480">
    <property type="entry name" value="DctP"/>
    <property type="match status" value="1"/>
</dbReference>
<name>A0A1F6VIV2_9PROT</name>
<dbReference type="PANTHER" id="PTHR33376:SF15">
    <property type="entry name" value="BLL6794 PROTEIN"/>
    <property type="match status" value="1"/>
</dbReference>
<reference evidence="2 3" key="1">
    <citation type="journal article" date="2016" name="Nat. Commun.">
        <title>Thousands of microbial genomes shed light on interconnected biogeochemical processes in an aquifer system.</title>
        <authorList>
            <person name="Anantharaman K."/>
            <person name="Brown C.T."/>
            <person name="Hug L.A."/>
            <person name="Sharon I."/>
            <person name="Castelle C.J."/>
            <person name="Probst A.J."/>
            <person name="Thomas B.C."/>
            <person name="Singh A."/>
            <person name="Wilkins M.J."/>
            <person name="Karaoz U."/>
            <person name="Brodie E.L."/>
            <person name="Williams K.H."/>
            <person name="Hubbard S.S."/>
            <person name="Banfield J.F."/>
        </authorList>
    </citation>
    <scope>NUCLEOTIDE SEQUENCE [LARGE SCALE GENOMIC DNA]</scope>
</reference>
<evidence type="ECO:0000256" key="1">
    <source>
        <dbReference type="ARBA" id="ARBA00022729"/>
    </source>
</evidence>
<protein>
    <submittedName>
        <fullName evidence="2">C4-dicarboxylate ABC transporter substrate-binding protein</fullName>
    </submittedName>
</protein>
<keyword evidence="1" id="KW-0732">Signal</keyword>
<dbReference type="EMBL" id="MFSP01000017">
    <property type="protein sequence ID" value="OGI69601.1"/>
    <property type="molecule type" value="Genomic_DNA"/>
</dbReference>
<proteinExistence type="predicted"/>
<sequence>MRTKLSTITAFILVVALFGLTGISYAAPEVTLKFHHLLGPKSPAHTLMIEPWVQRVEKDSGGRIKIEIYPSMSLGGTPPQLIRQVRDGVVDIVWTVQGYTPGLFPRSEVFELPFIHTNNTVATNLAMRDLYDQYLAPDYEGVKVIVLHVHAGQAIQMVDSPVRTAKDLEGKKIRIPTRTGAWLLEALGANPVGMPVPELPQALSKKVVDGALIPFEIIPALKIHELTKYQIEGENRVRFGTTTFLIGMNKKKYDSLPADLRAVIDKNSGRDFAVEVGRIWTKTEDAGLKAATDRGNEHIIIPKAELQKFQARTEPVIQRWVTEVKEKGIDGAALVNAARAAIAKHSNEK</sequence>
<dbReference type="Proteomes" id="UP000179076">
    <property type="component" value="Unassembled WGS sequence"/>
</dbReference>